<keyword evidence="16" id="KW-0547">Nucleotide-binding</keyword>
<dbReference type="PANTHER" id="PTHR43014:SF2">
    <property type="entry name" value="MERCURIC REDUCTASE"/>
    <property type="match status" value="1"/>
</dbReference>
<keyword evidence="22" id="KW-1185">Reference proteome</keyword>
<evidence type="ECO:0000256" key="5">
    <source>
        <dbReference type="ARBA" id="ARBA00022466"/>
    </source>
</evidence>
<feature type="disulfide bond" description="Redox-active" evidence="17">
    <location>
        <begin position="42"/>
        <end position="47"/>
    </location>
</feature>
<accession>A0A1H5BMW6</accession>
<evidence type="ECO:0000256" key="7">
    <source>
        <dbReference type="ARBA" id="ARBA00022723"/>
    </source>
</evidence>
<comment type="catalytic activity">
    <reaction evidence="15">
        <text>Hg + NADP(+) + H(+) = Hg(2+) + NADPH</text>
        <dbReference type="Rhea" id="RHEA:23856"/>
        <dbReference type="ChEBI" id="CHEBI:15378"/>
        <dbReference type="ChEBI" id="CHEBI:16170"/>
        <dbReference type="ChEBI" id="CHEBI:16793"/>
        <dbReference type="ChEBI" id="CHEBI:57783"/>
        <dbReference type="ChEBI" id="CHEBI:58349"/>
        <dbReference type="EC" id="1.16.1.1"/>
    </reaction>
</comment>
<evidence type="ECO:0000313" key="21">
    <source>
        <dbReference type="EMBL" id="SED55394.1"/>
    </source>
</evidence>
<evidence type="ECO:0000256" key="10">
    <source>
        <dbReference type="ARBA" id="ARBA00022914"/>
    </source>
</evidence>
<comment type="similarity">
    <text evidence="1 18">Belongs to the class-I pyridine nucleotide-disulfide oxidoreductase family.</text>
</comment>
<dbReference type="Gene3D" id="3.50.50.60">
    <property type="entry name" value="FAD/NAD(P)-binding domain"/>
    <property type="match status" value="2"/>
</dbReference>
<dbReference type="PRINTS" id="PR00368">
    <property type="entry name" value="FADPNR"/>
</dbReference>
<comment type="subunit">
    <text evidence="2">Homodimer.</text>
</comment>
<evidence type="ECO:0000256" key="8">
    <source>
        <dbReference type="ARBA" id="ARBA00022827"/>
    </source>
</evidence>
<evidence type="ECO:0000256" key="9">
    <source>
        <dbReference type="ARBA" id="ARBA00022857"/>
    </source>
</evidence>
<feature type="binding site" evidence="16">
    <location>
        <begin position="186"/>
        <end position="193"/>
    </location>
    <ligand>
        <name>NAD(+)</name>
        <dbReference type="ChEBI" id="CHEBI:57540"/>
    </ligand>
</feature>
<keyword evidence="9" id="KW-0521">NADP</keyword>
<evidence type="ECO:0000256" key="16">
    <source>
        <dbReference type="PIRSR" id="PIRSR000350-3"/>
    </source>
</evidence>
<name>A0A1H5BMW6_TSUTY</name>
<dbReference type="SUPFAM" id="SSF55424">
    <property type="entry name" value="FAD/NAD-linked reductases, dimerisation (C-terminal) domain"/>
    <property type="match status" value="1"/>
</dbReference>
<dbReference type="EMBL" id="FNSA01000003">
    <property type="protein sequence ID" value="SED55394.1"/>
    <property type="molecule type" value="Genomic_DNA"/>
</dbReference>
<evidence type="ECO:0000256" key="4">
    <source>
        <dbReference type="ARBA" id="ARBA00014791"/>
    </source>
</evidence>
<keyword evidence="7" id="KW-0479">Metal-binding</keyword>
<feature type="binding site" evidence="16">
    <location>
        <position position="276"/>
    </location>
    <ligand>
        <name>NAD(+)</name>
        <dbReference type="ChEBI" id="CHEBI:57540"/>
    </ligand>
</feature>
<feature type="domain" description="Pyridine nucleotide-disulphide oxidoreductase dimerisation" evidence="19">
    <location>
        <begin position="353"/>
        <end position="458"/>
    </location>
</feature>
<protein>
    <recommendedName>
        <fullName evidence="4">Mercuric reductase</fullName>
        <ecNumber evidence="3">1.16.1.1</ecNumber>
    </recommendedName>
    <alternativeName>
        <fullName evidence="14">Hg(II) reductase</fullName>
    </alternativeName>
</protein>
<sequence length="473" mass="49056">MPTNYDLAIIGSGGGAFAAAIRASTLGKSLVMIERGTLGGTCVNTGCVPSKALIAAAAARHAAADAPGRFPGITTAAGPVDMPTAVAGKQSLVDILRTAKYAEIADSYGWQTRRGFASFAGTPDAPVLDITDVDGNVETVTAEHYLIATGARPWAPPIPGLDEAGYLTSTAAMDLTQLPQSLLVLGGGYVALEQAQLFARLGSQVTLLARSQLASKEEPEVSRTLAEVFADEGIQVKRGAVPLHVTRTADGTVTVTSDVSGRLQEDRADQILVALGRRPATDAMNLATVGVHTGDSGQILVSDHLQSSNPRVWAAGDVTGHPQFVYVAARHGTLVADNSLAGAAKSVDYTRLPRVTFTNPAIGTVGITEEQARTAGIRCACRVLPLDHVPRAVVNRDTRGFIKIVTNAATGEVLGLTTVAENAGELVATGVHILGKTVTEIANAWTPYLTMAEGIQIAAKSFVTDVSKLSCCA</sequence>
<evidence type="ECO:0000256" key="15">
    <source>
        <dbReference type="ARBA" id="ARBA00048984"/>
    </source>
</evidence>
<dbReference type="GO" id="GO:0016152">
    <property type="term" value="F:mercury (II) reductase (NADP+) activity"/>
    <property type="evidence" value="ECO:0007669"/>
    <property type="project" value="UniProtKB-EC"/>
</dbReference>
<keyword evidence="16" id="KW-0520">NAD</keyword>
<dbReference type="GO" id="GO:0003955">
    <property type="term" value="F:NAD(P)H dehydrogenase (quinone) activity"/>
    <property type="evidence" value="ECO:0007669"/>
    <property type="project" value="TreeGrafter"/>
</dbReference>
<dbReference type="FunFam" id="3.30.390.30:FF:000001">
    <property type="entry name" value="Dihydrolipoyl dehydrogenase"/>
    <property type="match status" value="1"/>
</dbReference>
<evidence type="ECO:0000256" key="17">
    <source>
        <dbReference type="PIRSR" id="PIRSR000350-4"/>
    </source>
</evidence>
<dbReference type="InterPro" id="IPR023753">
    <property type="entry name" value="FAD/NAD-binding_dom"/>
</dbReference>
<evidence type="ECO:0000256" key="13">
    <source>
        <dbReference type="ARBA" id="ARBA00023284"/>
    </source>
</evidence>
<keyword evidence="8 16" id="KW-0274">FAD</keyword>
<evidence type="ECO:0000256" key="14">
    <source>
        <dbReference type="ARBA" id="ARBA00031725"/>
    </source>
</evidence>
<keyword evidence="12" id="KW-1015">Disulfide bond</keyword>
<evidence type="ECO:0000313" key="22">
    <source>
        <dbReference type="Proteomes" id="UP000182241"/>
    </source>
</evidence>
<dbReference type="STRING" id="57704.SAMN04489793_5181"/>
<dbReference type="GO" id="GO:0016668">
    <property type="term" value="F:oxidoreductase activity, acting on a sulfur group of donors, NAD(P) as acceptor"/>
    <property type="evidence" value="ECO:0007669"/>
    <property type="project" value="InterPro"/>
</dbReference>
<dbReference type="NCBIfam" id="TIGR02053">
    <property type="entry name" value="MerA"/>
    <property type="match status" value="1"/>
</dbReference>
<evidence type="ECO:0000256" key="11">
    <source>
        <dbReference type="ARBA" id="ARBA00023002"/>
    </source>
</evidence>
<dbReference type="InterPro" id="IPR016156">
    <property type="entry name" value="FAD/NAD-linked_Rdtase_dimer_sf"/>
</dbReference>
<evidence type="ECO:0000256" key="12">
    <source>
        <dbReference type="ARBA" id="ARBA00023157"/>
    </source>
</evidence>
<organism evidence="21 22">
    <name type="scientific">Tsukamurella tyrosinosolvens</name>
    <dbReference type="NCBI Taxonomy" id="57704"/>
    <lineage>
        <taxon>Bacteria</taxon>
        <taxon>Bacillati</taxon>
        <taxon>Actinomycetota</taxon>
        <taxon>Actinomycetes</taxon>
        <taxon>Mycobacteriales</taxon>
        <taxon>Tsukamurellaceae</taxon>
        <taxon>Tsukamurella</taxon>
    </lineage>
</organism>
<comment type="cofactor">
    <cofactor evidence="16">
        <name>FAD</name>
        <dbReference type="ChEBI" id="CHEBI:57692"/>
    </cofactor>
    <text evidence="16">Binds 1 FAD per subunit.</text>
</comment>
<dbReference type="Pfam" id="PF02852">
    <property type="entry name" value="Pyr_redox_dim"/>
    <property type="match status" value="1"/>
</dbReference>
<evidence type="ECO:0000256" key="18">
    <source>
        <dbReference type="RuleBase" id="RU003691"/>
    </source>
</evidence>
<keyword evidence="11 18" id="KW-0560">Oxidoreductase</keyword>
<dbReference type="PIRSF" id="PIRSF000350">
    <property type="entry name" value="Mercury_reductase_MerA"/>
    <property type="match status" value="1"/>
</dbReference>
<keyword evidence="6 18" id="KW-0285">Flavoprotein</keyword>
<keyword evidence="13 18" id="KW-0676">Redox-active center</keyword>
<dbReference type="GO" id="GO:0050661">
    <property type="term" value="F:NADP binding"/>
    <property type="evidence" value="ECO:0007669"/>
    <property type="project" value="InterPro"/>
</dbReference>
<dbReference type="InterPro" id="IPR001100">
    <property type="entry name" value="Pyr_nuc-diS_OxRdtase"/>
</dbReference>
<evidence type="ECO:0000256" key="2">
    <source>
        <dbReference type="ARBA" id="ARBA00011738"/>
    </source>
</evidence>
<dbReference type="AlphaFoldDB" id="A0A1H5BMW6"/>
<dbReference type="InterPro" id="IPR004099">
    <property type="entry name" value="Pyr_nucl-diS_OxRdtase_dimer"/>
</dbReference>
<proteinExistence type="inferred from homology"/>
<keyword evidence="5" id="KW-0475">Mercuric resistance</keyword>
<gene>
    <name evidence="21" type="ORF">SAMN04489793_5181</name>
</gene>
<evidence type="ECO:0000259" key="19">
    <source>
        <dbReference type="Pfam" id="PF02852"/>
    </source>
</evidence>
<dbReference type="OrthoDB" id="9800167at2"/>
<dbReference type="GO" id="GO:0045340">
    <property type="term" value="F:mercury ion binding"/>
    <property type="evidence" value="ECO:0007669"/>
    <property type="project" value="InterPro"/>
</dbReference>
<evidence type="ECO:0000259" key="20">
    <source>
        <dbReference type="Pfam" id="PF07992"/>
    </source>
</evidence>
<dbReference type="PRINTS" id="PR00411">
    <property type="entry name" value="PNDRDTASEI"/>
</dbReference>
<dbReference type="InterPro" id="IPR036188">
    <property type="entry name" value="FAD/NAD-bd_sf"/>
</dbReference>
<dbReference type="InterPro" id="IPR021179">
    <property type="entry name" value="Mercury_reductase_MerA"/>
</dbReference>
<dbReference type="Gene3D" id="3.30.390.30">
    <property type="match status" value="1"/>
</dbReference>
<dbReference type="SUPFAM" id="SSF51905">
    <property type="entry name" value="FAD/NAD(P)-binding domain"/>
    <property type="match status" value="1"/>
</dbReference>
<evidence type="ECO:0000256" key="6">
    <source>
        <dbReference type="ARBA" id="ARBA00022630"/>
    </source>
</evidence>
<dbReference type="RefSeq" id="WP_068741257.1">
    <property type="nucleotide sequence ID" value="NZ_FNSA01000003.1"/>
</dbReference>
<dbReference type="Proteomes" id="UP000182241">
    <property type="component" value="Unassembled WGS sequence"/>
</dbReference>
<feature type="binding site" evidence="16">
    <location>
        <position position="317"/>
    </location>
    <ligand>
        <name>FAD</name>
        <dbReference type="ChEBI" id="CHEBI:57692"/>
    </ligand>
</feature>
<dbReference type="EC" id="1.16.1.1" evidence="3"/>
<dbReference type="GO" id="GO:0050787">
    <property type="term" value="P:detoxification of mercury ion"/>
    <property type="evidence" value="ECO:0007669"/>
    <property type="project" value="InterPro"/>
</dbReference>
<keyword evidence="10" id="KW-0476">Mercury</keyword>
<evidence type="ECO:0000256" key="3">
    <source>
        <dbReference type="ARBA" id="ARBA00012661"/>
    </source>
</evidence>
<dbReference type="InterPro" id="IPR012999">
    <property type="entry name" value="Pyr_OxRdtase_I_AS"/>
</dbReference>
<dbReference type="PANTHER" id="PTHR43014">
    <property type="entry name" value="MERCURIC REDUCTASE"/>
    <property type="match status" value="1"/>
</dbReference>
<dbReference type="PROSITE" id="PS00076">
    <property type="entry name" value="PYRIDINE_REDOX_1"/>
    <property type="match status" value="1"/>
</dbReference>
<evidence type="ECO:0000256" key="1">
    <source>
        <dbReference type="ARBA" id="ARBA00007532"/>
    </source>
</evidence>
<reference evidence="22" key="1">
    <citation type="submission" date="2016-10" db="EMBL/GenBank/DDBJ databases">
        <authorList>
            <person name="Varghese N."/>
            <person name="Submissions S."/>
        </authorList>
    </citation>
    <scope>NUCLEOTIDE SEQUENCE [LARGE SCALE GENOMIC DNA]</scope>
    <source>
        <strain evidence="22">DSM 44234</strain>
    </source>
</reference>
<dbReference type="GO" id="GO:0050660">
    <property type="term" value="F:flavin adenine dinucleotide binding"/>
    <property type="evidence" value="ECO:0007669"/>
    <property type="project" value="InterPro"/>
</dbReference>
<feature type="domain" description="FAD/NAD(P)-binding" evidence="20">
    <location>
        <begin position="5"/>
        <end position="332"/>
    </location>
</feature>
<feature type="binding site" evidence="16">
    <location>
        <position position="51"/>
    </location>
    <ligand>
        <name>FAD</name>
        <dbReference type="ChEBI" id="CHEBI:57692"/>
    </ligand>
</feature>
<dbReference type="Pfam" id="PF07992">
    <property type="entry name" value="Pyr_redox_2"/>
    <property type="match status" value="1"/>
</dbReference>